<dbReference type="Gene3D" id="3.20.20.70">
    <property type="entry name" value="Aldolase class I"/>
    <property type="match status" value="1"/>
</dbReference>
<dbReference type="InterPro" id="IPR043594">
    <property type="entry name" value="HMGL"/>
</dbReference>
<dbReference type="EMBL" id="SMAG01000003">
    <property type="protein sequence ID" value="TCS94643.1"/>
    <property type="molecule type" value="Genomic_DNA"/>
</dbReference>
<dbReference type="InterPro" id="IPR013785">
    <property type="entry name" value="Aldolase_TIM"/>
</dbReference>
<reference evidence="7 8" key="1">
    <citation type="submission" date="2019-03" db="EMBL/GenBank/DDBJ databases">
        <title>Genomic Encyclopedia of Type Strains, Phase IV (KMG-IV): sequencing the most valuable type-strain genomes for metagenomic binning, comparative biology and taxonomic classification.</title>
        <authorList>
            <person name="Goeker M."/>
        </authorList>
    </citation>
    <scope>NUCLEOTIDE SEQUENCE [LARGE SCALE GENOMIC DNA]</scope>
    <source>
        <strain evidence="7 8">DSM 45707</strain>
    </source>
</reference>
<dbReference type="Proteomes" id="UP000294937">
    <property type="component" value="Unassembled WGS sequence"/>
</dbReference>
<evidence type="ECO:0000259" key="6">
    <source>
        <dbReference type="PROSITE" id="PS50991"/>
    </source>
</evidence>
<evidence type="ECO:0000256" key="3">
    <source>
        <dbReference type="ARBA" id="ARBA00022723"/>
    </source>
</evidence>
<dbReference type="PANTHER" id="PTHR42738">
    <property type="entry name" value="HYDROXYMETHYLGLUTARYL-COA LYASE"/>
    <property type="match status" value="1"/>
</dbReference>
<protein>
    <submittedName>
        <fullName evidence="7">Hydroxymethylglutaryl-CoA lyase</fullName>
    </submittedName>
</protein>
<dbReference type="NCBIfam" id="NF004283">
    <property type="entry name" value="PRK05692.1"/>
    <property type="match status" value="1"/>
</dbReference>
<accession>A0A4R3L4Q7</accession>
<dbReference type="PROSITE" id="PS50991">
    <property type="entry name" value="PYR_CT"/>
    <property type="match status" value="1"/>
</dbReference>
<dbReference type="GO" id="GO:0046872">
    <property type="term" value="F:metal ion binding"/>
    <property type="evidence" value="ECO:0007669"/>
    <property type="project" value="UniProtKB-KW"/>
</dbReference>
<evidence type="ECO:0000313" key="7">
    <source>
        <dbReference type="EMBL" id="TCS94643.1"/>
    </source>
</evidence>
<keyword evidence="8" id="KW-1185">Reference proteome</keyword>
<dbReference type="SUPFAM" id="SSF51569">
    <property type="entry name" value="Aldolase"/>
    <property type="match status" value="1"/>
</dbReference>
<evidence type="ECO:0000313" key="8">
    <source>
        <dbReference type="Proteomes" id="UP000294937"/>
    </source>
</evidence>
<dbReference type="AlphaFoldDB" id="A0A4R3L4Q7"/>
<gene>
    <name evidence="7" type="ORF">EDD58_10355</name>
</gene>
<dbReference type="PANTHER" id="PTHR42738:SF7">
    <property type="entry name" value="HYDROXYMETHYLGLUTARYL-COA LYASE"/>
    <property type="match status" value="1"/>
</dbReference>
<dbReference type="FunFam" id="3.20.20.70:FF:000071">
    <property type="entry name" value="Hydroxymethylglutaryl-CoA lyase"/>
    <property type="match status" value="1"/>
</dbReference>
<feature type="domain" description="Pyruvate carboxyltransferase" evidence="6">
    <location>
        <begin position="2"/>
        <end position="269"/>
    </location>
</feature>
<proteinExistence type="inferred from homology"/>
<keyword evidence="3" id="KW-0479">Metal-binding</keyword>
<dbReference type="CDD" id="cd07938">
    <property type="entry name" value="DRE_TIM_HMGL"/>
    <property type="match status" value="1"/>
</dbReference>
<name>A0A4R3L4Q7_9BACL</name>
<dbReference type="InterPro" id="IPR000891">
    <property type="entry name" value="PYR_CT"/>
</dbReference>
<dbReference type="InterPro" id="IPR002034">
    <property type="entry name" value="AIPM/Hcit_synth_CS"/>
</dbReference>
<dbReference type="Pfam" id="PF00682">
    <property type="entry name" value="HMGL-like"/>
    <property type="match status" value="1"/>
</dbReference>
<dbReference type="GO" id="GO:0046951">
    <property type="term" value="P:ketone body biosynthetic process"/>
    <property type="evidence" value="ECO:0007669"/>
    <property type="project" value="TreeGrafter"/>
</dbReference>
<dbReference type="OrthoDB" id="9784013at2"/>
<keyword evidence="2 5" id="KW-0808">Transferase</keyword>
<dbReference type="GO" id="GO:0006552">
    <property type="term" value="P:L-leucine catabolic process"/>
    <property type="evidence" value="ECO:0007669"/>
    <property type="project" value="TreeGrafter"/>
</dbReference>
<evidence type="ECO:0000256" key="4">
    <source>
        <dbReference type="ARBA" id="ARBA00023239"/>
    </source>
</evidence>
<dbReference type="PROSITE" id="PS00815">
    <property type="entry name" value="AIPM_HOMOCIT_SYNTH_1"/>
    <property type="match status" value="1"/>
</dbReference>
<dbReference type="GO" id="GO:0046912">
    <property type="term" value="F:acyltransferase activity, acyl groups converted into alkyl on transfer"/>
    <property type="evidence" value="ECO:0007669"/>
    <property type="project" value="InterPro"/>
</dbReference>
<dbReference type="GO" id="GO:0004419">
    <property type="term" value="F:hydroxymethylglutaryl-CoA lyase activity"/>
    <property type="evidence" value="ECO:0007669"/>
    <property type="project" value="TreeGrafter"/>
</dbReference>
<keyword evidence="4 7" id="KW-0456">Lyase</keyword>
<sequence length="300" mass="32712">MITIVEVGLRDGLQNEDQILDTAIKREILDRLIRSGIRHMEVTSFVHPRWIPQLADAEQLAGDLPFHSAVTYRALVPNRKGLERALQSSVDEFAIFMSASETHNFKNINKSITETYPVLQEVVEEAIKHGKKVRGYVSTVFGCPYEGEVAISQVAKVCERLFQMGVYEVSLGDTIGVATPIQVKEVLKKLFTQFPAGSLAGHFHDTHGTGLANAYTALESGLTTLDTSFGGLGGCPYAPGAAGNLATEDLVYLLHGMGIETGIDLELLCETSAWVEQKLGKQLPSKVLKSIIGKKEQRGS</sequence>
<evidence type="ECO:0000256" key="1">
    <source>
        <dbReference type="ARBA" id="ARBA00009405"/>
    </source>
</evidence>
<organism evidence="7 8">
    <name type="scientific">Hazenella coriacea</name>
    <dbReference type="NCBI Taxonomy" id="1179467"/>
    <lineage>
        <taxon>Bacteria</taxon>
        <taxon>Bacillati</taxon>
        <taxon>Bacillota</taxon>
        <taxon>Bacilli</taxon>
        <taxon>Bacillales</taxon>
        <taxon>Thermoactinomycetaceae</taxon>
        <taxon>Hazenella</taxon>
    </lineage>
</organism>
<comment type="caution">
    <text evidence="7">The sequence shown here is derived from an EMBL/GenBank/DDBJ whole genome shotgun (WGS) entry which is preliminary data.</text>
</comment>
<evidence type="ECO:0000256" key="5">
    <source>
        <dbReference type="RuleBase" id="RU003523"/>
    </source>
</evidence>
<comment type="similarity">
    <text evidence="1">Belongs to the HMG-CoA lyase family.</text>
</comment>
<comment type="similarity">
    <text evidence="5">Belongs to the alpha-IPM synthase/homocitrate synthase family.</text>
</comment>
<evidence type="ECO:0000256" key="2">
    <source>
        <dbReference type="ARBA" id="ARBA00022679"/>
    </source>
</evidence>
<dbReference type="RefSeq" id="WP_131924036.1">
    <property type="nucleotide sequence ID" value="NZ_SMAG01000003.1"/>
</dbReference>